<evidence type="ECO:0000259" key="3">
    <source>
        <dbReference type="PROSITE" id="PS50835"/>
    </source>
</evidence>
<accession>A0A8C6PEV8</accession>
<protein>
    <recommendedName>
        <fullName evidence="7">Fibronectin type III domain containing 7</fullName>
    </recommendedName>
</protein>
<dbReference type="CDD" id="cd00063">
    <property type="entry name" value="FN3"/>
    <property type="match status" value="3"/>
</dbReference>
<dbReference type="GeneTree" id="ENSGT00940000157064"/>
<dbReference type="InterPro" id="IPR036116">
    <property type="entry name" value="FN3_sf"/>
</dbReference>
<evidence type="ECO:0000256" key="1">
    <source>
        <dbReference type="ARBA" id="ARBA00023319"/>
    </source>
</evidence>
<dbReference type="SUPFAM" id="SSF49265">
    <property type="entry name" value="Fibronectin type III"/>
    <property type="match status" value="11"/>
</dbReference>
<dbReference type="Gene3D" id="2.60.40.10">
    <property type="entry name" value="Immunoglobulins"/>
    <property type="match status" value="9"/>
</dbReference>
<feature type="domain" description="Fibronectin type-III" evidence="4">
    <location>
        <begin position="560"/>
        <end position="649"/>
    </location>
</feature>
<evidence type="ECO:0008006" key="7">
    <source>
        <dbReference type="Google" id="ProtNLM"/>
    </source>
</evidence>
<reference evidence="5" key="3">
    <citation type="submission" date="2025-09" db="UniProtKB">
        <authorList>
            <consortium name="Ensembl"/>
        </authorList>
    </citation>
    <scope>IDENTIFICATION</scope>
</reference>
<evidence type="ECO:0000256" key="2">
    <source>
        <dbReference type="SAM" id="SignalP"/>
    </source>
</evidence>
<keyword evidence="1" id="KW-0393">Immunoglobulin domain</keyword>
<dbReference type="Pfam" id="PF00041">
    <property type="entry name" value="fn3"/>
    <property type="match status" value="3"/>
</dbReference>
<dbReference type="PANTHER" id="PTHR47135">
    <property type="entry name" value="FIBRONECTIN TYPE III DOMAIN-CONTAINING PROTEIN 7"/>
    <property type="match status" value="1"/>
</dbReference>
<keyword evidence="2" id="KW-0732">Signal</keyword>
<feature type="domain" description="Fibronectin type-III" evidence="4">
    <location>
        <begin position="820"/>
        <end position="906"/>
    </location>
</feature>
<proteinExistence type="predicted"/>
<feature type="domain" description="Fibronectin type-III" evidence="4">
    <location>
        <begin position="26"/>
        <end position="113"/>
    </location>
</feature>
<dbReference type="SMART" id="SM00060">
    <property type="entry name" value="FN3"/>
    <property type="match status" value="11"/>
</dbReference>
<dbReference type="PROSITE" id="PS50853">
    <property type="entry name" value="FN3"/>
    <property type="match status" value="7"/>
</dbReference>
<feature type="domain" description="Fibronectin type-III" evidence="4">
    <location>
        <begin position="114"/>
        <end position="205"/>
    </location>
</feature>
<dbReference type="InterPro" id="IPR007110">
    <property type="entry name" value="Ig-like_dom"/>
</dbReference>
<feature type="signal peptide" evidence="2">
    <location>
        <begin position="1"/>
        <end position="24"/>
    </location>
</feature>
<evidence type="ECO:0000313" key="6">
    <source>
        <dbReference type="Proteomes" id="UP000694548"/>
    </source>
</evidence>
<keyword evidence="6" id="KW-1185">Reference proteome</keyword>
<feature type="chain" id="PRO_5034176130" description="Fibronectin type III domain containing 7" evidence="2">
    <location>
        <begin position="25"/>
        <end position="1367"/>
    </location>
</feature>
<feature type="domain" description="Fibronectin type-III" evidence="4">
    <location>
        <begin position="293"/>
        <end position="380"/>
    </location>
</feature>
<dbReference type="PANTHER" id="PTHR47135:SF3">
    <property type="entry name" value="FIBRONECTIN TYPE-III DOMAIN-CONTAINING PROTEIN"/>
    <property type="match status" value="1"/>
</dbReference>
<name>A0A8C6PEV8_NOTFU</name>
<dbReference type="InterPro" id="IPR003961">
    <property type="entry name" value="FN3_dom"/>
</dbReference>
<feature type="domain" description="Fibronectin type-III" evidence="4">
    <location>
        <begin position="992"/>
        <end position="1081"/>
    </location>
</feature>
<feature type="domain" description="Ig-like" evidence="3">
    <location>
        <begin position="352"/>
        <end position="433"/>
    </location>
</feature>
<dbReference type="InterPro" id="IPR013783">
    <property type="entry name" value="Ig-like_fold"/>
</dbReference>
<feature type="domain" description="Fibronectin type-III" evidence="4">
    <location>
        <begin position="1082"/>
        <end position="1168"/>
    </location>
</feature>
<dbReference type="Ensembl" id="ENSNFUT00015044678.1">
    <property type="protein sequence ID" value="ENSNFUP00015042795.1"/>
    <property type="gene ID" value="ENSNFUG00015020496.1"/>
</dbReference>
<reference evidence="5" key="2">
    <citation type="submission" date="2025-08" db="UniProtKB">
        <authorList>
            <consortium name="Ensembl"/>
        </authorList>
    </citation>
    <scope>IDENTIFICATION</scope>
</reference>
<organism evidence="5 6">
    <name type="scientific">Nothobranchius furzeri</name>
    <name type="common">Turquoise killifish</name>
    <dbReference type="NCBI Taxonomy" id="105023"/>
    <lineage>
        <taxon>Eukaryota</taxon>
        <taxon>Metazoa</taxon>
        <taxon>Chordata</taxon>
        <taxon>Craniata</taxon>
        <taxon>Vertebrata</taxon>
        <taxon>Euteleostomi</taxon>
        <taxon>Actinopterygii</taxon>
        <taxon>Neopterygii</taxon>
        <taxon>Teleostei</taxon>
        <taxon>Neoteleostei</taxon>
        <taxon>Acanthomorphata</taxon>
        <taxon>Ovalentaria</taxon>
        <taxon>Atherinomorphae</taxon>
        <taxon>Cyprinodontiformes</taxon>
        <taxon>Nothobranchiidae</taxon>
        <taxon>Nothobranchius</taxon>
    </lineage>
</organism>
<evidence type="ECO:0000259" key="4">
    <source>
        <dbReference type="PROSITE" id="PS50853"/>
    </source>
</evidence>
<dbReference type="Proteomes" id="UP000694548">
    <property type="component" value="Chromosome sgr17"/>
</dbReference>
<dbReference type="PROSITE" id="PS50835">
    <property type="entry name" value="IG_LIKE"/>
    <property type="match status" value="1"/>
</dbReference>
<reference evidence="5" key="1">
    <citation type="submission" date="2014-08" db="EMBL/GenBank/DDBJ databases">
        <authorList>
            <person name="Senf B."/>
            <person name="Petzold A."/>
            <person name="Downie B.R."/>
            <person name="Koch P."/>
            <person name="Platzer M."/>
        </authorList>
    </citation>
    <scope>NUCLEOTIDE SEQUENCE [LARGE SCALE GENOMIC DNA]</scope>
    <source>
        <strain evidence="5">GRZ</strain>
    </source>
</reference>
<sequence>MGLLGAISFSFALLSVTQIHECNAQVCKILSAVPITASSVQVKWQQYSAATSYILDTRQINSTDTAPIVLVVSSGQGLEKTVQGLKPGTQYNVTLKAINFFFVECVTSVLVTTVPDTSQILDGSSPTSTSISLRWSAVPSAQYYTLEVYSQTTGKMLNFNITNTSAVVQNLQQSTNYDCYVTTVNQAGKGDRSKVRTITTLVQPPVNITAMRIDDVTTRISWQPVAAVLMYQVTVRNLDDPTIKPSAYNVSDTKLMVPTRPCTNYMILVSSFSKFLVPSEPTNYAYTTNALSPVSSVSVVYTCPSNAVMVSWSSVSGAKSYMATAMDGNGTTMLCTSQSTSCQITGLKCNQPYVVNVLPVSDNCKNLVNTTSATFQTAPCPASNLKLVRECNSDVIKFSWSQTNNTNYYKSQAVDSKGGIYNCLTQDTSCDFTSMPCGRYYNFTVLSTATSSAGECSSVSSSSVGIQTAPCIPQNLQTSASCSSDVLVTTWDLAEGALWYNVTAVGNLRNSNYSCSSPINSCAMNGVNCGESLTITITAFDNQCASPALLGYPAETVPCMPQNVTAVKECGSSSITVTWVMNNGAIFYVAMAKGSDNVIHSCNSLDTSCKITDLKCGTNYQVYVIASNFLCNSTASDAIILDTAACPPDNLTATLNCFTNQALISWHGGPAVNSYTAVMTDGSQGLLSCSSATTSCTVPNLKCGQRYTVVVSYHLENCSSVPSQPIYMDSVPCGPAGVQANVDCASGVVNISWSAFKNATGYIAVISDSNNQITRYNTTGTKLIVTPNVCGEVYTLKVMSINQSCVSFPTETTFKEAPCVPTNVVAIRACGQKRVQVTWQVSRGAKNYTVVALDDYGNSFTCVSNVTSCWLDGVMCGRVYNISVTAMDDWCTSMRSTPAKLTTEPCPPTHLIVSLNCTNNSAKLVWDSSPNAVSYTGKAISTDGDNINCTTGFTPGCELFGLRCGNVYTVTVSASDGDCQTVDSQAVIKTTAPCTVQNVMTSLNCSTSVLTVGWVPGSIPVNYSATAVDTSGTTLQCSTGNSSCSIAGLRCGQQYTVKVKPISSTCEGYPSTPVTVNSVPCVAMNVQGTVDCSTNTLQASWDAAAGAVSYISTVKGAGGSTASCSTANQSCSFPHLQCAQTYSFSVVAVNDRCNSSKSTVVAATTAPCDPTNVTASLNCLTGVVTVAWFASAGANQYTVVADANGKSDSCNSTGTSCKLTNMQCGGNYTVTVLAGDAKCNSSVLAKTSIVTAPCAPVIQNYNRYCVNNYTVVNWVENGDALSMTVNATSDWGHSVSCSSFTNNSCSLTNLHCGQTYTAQAVAKGVQCSSKPSSTFQIVTGISRLREIHFARVGYETCFCTLNLFGWQ</sequence>
<evidence type="ECO:0000313" key="5">
    <source>
        <dbReference type="Ensembl" id="ENSNFUP00015042795.1"/>
    </source>
</evidence>